<accession>A0AAD3DLF1</accession>
<comment type="caution">
    <text evidence="1">The sequence shown here is derived from an EMBL/GenBank/DDBJ whole genome shotgun (WGS) entry which is preliminary data.</text>
</comment>
<proteinExistence type="predicted"/>
<dbReference type="GO" id="GO:0043565">
    <property type="term" value="F:sequence-specific DNA binding"/>
    <property type="evidence" value="ECO:0007669"/>
    <property type="project" value="TreeGrafter"/>
</dbReference>
<dbReference type="PANTHER" id="PTHR31713">
    <property type="entry name" value="OS02G0177800 PROTEIN"/>
    <property type="match status" value="1"/>
</dbReference>
<gene>
    <name evidence="1" type="ORF">Agub_g4882</name>
</gene>
<protein>
    <submittedName>
        <fullName evidence="1">Uncharacterized protein</fullName>
    </submittedName>
</protein>
<keyword evidence="2" id="KW-1185">Reference proteome</keyword>
<sequence>MQMQAIQPVPLRDELRAVPRPVLEEYVSARVKQFSRLLVGVLLPGVTDQTYEHAYLRTQQLLGTTAQEMRVTDSYVLRFTHRCRFLGCLRKECALCKNNPNKKCREEDNFDECYADGQVLKSKCEADVYLELINLRTNQPEALPSVEIAVSVVDGESYSESSPSTYAHVKELLKNDDESILLGAYQAGTKTEADGRLYLRMNEGQVKLPDVCVTDKNDTFHLNGETFSTFRLMARAVRRDGLGHLQPVDNVRPSVSGRFIVKTQRALNDYRKSDYPHYKDELTKLKHIGSITAQRLRDISTHLESPFTSVETVEQLKQLMQYADQNRQVENKMLELLNMKGKHKHKWDYLREVLAERVVYDDMLHRIWYADECMSQGVIFTCKQGQVNLDRPYGLVQRAPATGRLVVTSNPTGPEAEMLKHWRGLAEESWNLPGHRGWVMVQEQLEMATPGSGSASLLMGGGASISMAPSVSLPEGMDEQMLARRGSIGIAPPPMMVADSARSRRSSTVSYPGPGPSSPDMSAQGFFNMHQQQQVASAGYSDAALSQQAMAGHAGAQSQFQFAGNRGFAAPGTLFSNGLADDLSPDVYRVASAPNVAVGACLFPQQSMDSGGAANGMFGTVSSPVGAMATVSSPLGHLTGQVEGILGPPPVRSGRYRRLSADAGAMRQMAGAQTAALQQQQPNADLSVDLSGKRCRASHPGHQALEELQQLHQQSAPGGLDLQLGNRHALYHFESRGRHTPRGRVNAEVSETVAANALGSVLDASDLDTYLAQNFSFVPGTTDSSFSGSAVPDQRAFAAAGTGLGLGAPGSVLQSSMQQSDQLTGQMQHTLILNDPVAGRMGPAGATNGSGLLTLDSHHSYPAGSAPGAGNGVAGSSGVQLGRGLQHVDSGGLLLNQANRELRRCESDSFKRFLTMGLPFSPMEPTPEELLEGIGRETGFLGT</sequence>
<dbReference type="EMBL" id="BMAR01000006">
    <property type="protein sequence ID" value="GFR43768.1"/>
    <property type="molecule type" value="Genomic_DNA"/>
</dbReference>
<dbReference type="GO" id="GO:0080142">
    <property type="term" value="P:regulation of salicylic acid biosynthetic process"/>
    <property type="evidence" value="ECO:0007669"/>
    <property type="project" value="TreeGrafter"/>
</dbReference>
<dbReference type="GO" id="GO:0005516">
    <property type="term" value="F:calmodulin binding"/>
    <property type="evidence" value="ECO:0007669"/>
    <property type="project" value="InterPro"/>
</dbReference>
<name>A0AAD3DLF1_9CHLO</name>
<evidence type="ECO:0000313" key="1">
    <source>
        <dbReference type="EMBL" id="GFR43768.1"/>
    </source>
</evidence>
<dbReference type="Proteomes" id="UP001054857">
    <property type="component" value="Unassembled WGS sequence"/>
</dbReference>
<dbReference type="AlphaFoldDB" id="A0AAD3DLF1"/>
<organism evidence="1 2">
    <name type="scientific">Astrephomene gubernaculifera</name>
    <dbReference type="NCBI Taxonomy" id="47775"/>
    <lineage>
        <taxon>Eukaryota</taxon>
        <taxon>Viridiplantae</taxon>
        <taxon>Chlorophyta</taxon>
        <taxon>core chlorophytes</taxon>
        <taxon>Chlorophyceae</taxon>
        <taxon>CS clade</taxon>
        <taxon>Chlamydomonadales</taxon>
        <taxon>Astrephomenaceae</taxon>
        <taxon>Astrephomene</taxon>
    </lineage>
</organism>
<reference evidence="1 2" key="1">
    <citation type="journal article" date="2021" name="Sci. Rep.">
        <title>Genome sequencing of the multicellular alga Astrephomene provides insights into convergent evolution of germ-soma differentiation.</title>
        <authorList>
            <person name="Yamashita S."/>
            <person name="Yamamoto K."/>
            <person name="Matsuzaki R."/>
            <person name="Suzuki S."/>
            <person name="Yamaguchi H."/>
            <person name="Hirooka S."/>
            <person name="Minakuchi Y."/>
            <person name="Miyagishima S."/>
            <person name="Kawachi M."/>
            <person name="Toyoda A."/>
            <person name="Nozaki H."/>
        </authorList>
    </citation>
    <scope>NUCLEOTIDE SEQUENCE [LARGE SCALE GENOMIC DNA]</scope>
    <source>
        <strain evidence="1 2">NIES-4017</strain>
    </source>
</reference>
<dbReference type="PANTHER" id="PTHR31713:SF96">
    <property type="entry name" value="OS02G0562300 PROTEIN"/>
    <property type="match status" value="1"/>
</dbReference>
<dbReference type="GO" id="GO:0003700">
    <property type="term" value="F:DNA-binding transcription factor activity"/>
    <property type="evidence" value="ECO:0007669"/>
    <property type="project" value="TreeGrafter"/>
</dbReference>
<dbReference type="GO" id="GO:0005634">
    <property type="term" value="C:nucleus"/>
    <property type="evidence" value="ECO:0007669"/>
    <property type="project" value="TreeGrafter"/>
</dbReference>
<evidence type="ECO:0000313" key="2">
    <source>
        <dbReference type="Proteomes" id="UP001054857"/>
    </source>
</evidence>
<dbReference type="InterPro" id="IPR012416">
    <property type="entry name" value="CBP60"/>
</dbReference>